<accession>A0ACA9JWQ3</accession>
<proteinExistence type="predicted"/>
<evidence type="ECO:0000313" key="2">
    <source>
        <dbReference type="Proteomes" id="UP000789366"/>
    </source>
</evidence>
<name>A0ACA9JWQ3_9GLOM</name>
<gene>
    <name evidence="1" type="ORF">SPELUC_LOCUS119</name>
</gene>
<sequence length="305" mass="35812">MEIIQQKTNELLQEEIRRAIREKLSRFTFPCPHCQKHIKDEDFGKEQQAFHYINEMELEEQKIYENFSAVKELKTTLRECEQKIIYLQSPEHIENSIRVKNLQNQNQELQKQLTEKKEQIQNLVLRQKGQVFDGQDRITDISKGQIGAGKRADFLQEVLTASEPKKRDMVSHQADYGFIVATCEGDKIIRSAKTIDPHKKIYISGDNVNLFSVIKAIRELLITKYNLTRNDNSTDQEQKLKKIEEWASNKLPKYIIDLQKQLENQESAVNTIIDKANKIKKFKEEIYRLAMVNINEELKKIFSVD</sequence>
<dbReference type="EMBL" id="CAJVPW010000033">
    <property type="protein sequence ID" value="CAG8440271.1"/>
    <property type="molecule type" value="Genomic_DNA"/>
</dbReference>
<keyword evidence="2" id="KW-1185">Reference proteome</keyword>
<dbReference type="Proteomes" id="UP000789366">
    <property type="component" value="Unassembled WGS sequence"/>
</dbReference>
<evidence type="ECO:0000313" key="1">
    <source>
        <dbReference type="EMBL" id="CAG8440271.1"/>
    </source>
</evidence>
<protein>
    <submittedName>
        <fullName evidence="1">11889_t:CDS:1</fullName>
    </submittedName>
</protein>
<comment type="caution">
    <text evidence="1">The sequence shown here is derived from an EMBL/GenBank/DDBJ whole genome shotgun (WGS) entry which is preliminary data.</text>
</comment>
<organism evidence="1 2">
    <name type="scientific">Cetraspora pellucida</name>
    <dbReference type="NCBI Taxonomy" id="1433469"/>
    <lineage>
        <taxon>Eukaryota</taxon>
        <taxon>Fungi</taxon>
        <taxon>Fungi incertae sedis</taxon>
        <taxon>Mucoromycota</taxon>
        <taxon>Glomeromycotina</taxon>
        <taxon>Glomeromycetes</taxon>
        <taxon>Diversisporales</taxon>
        <taxon>Gigasporaceae</taxon>
        <taxon>Cetraspora</taxon>
    </lineage>
</organism>
<reference evidence="1" key="1">
    <citation type="submission" date="2021-06" db="EMBL/GenBank/DDBJ databases">
        <authorList>
            <person name="Kallberg Y."/>
            <person name="Tangrot J."/>
            <person name="Rosling A."/>
        </authorList>
    </citation>
    <scope>NUCLEOTIDE SEQUENCE</scope>
    <source>
        <strain evidence="1">28 12/20/2015</strain>
    </source>
</reference>